<protein>
    <submittedName>
        <fullName evidence="2">Uncharacterized protein</fullName>
    </submittedName>
</protein>
<name>A0AAQ4EJH8_AMBAM</name>
<comment type="caution">
    <text evidence="2">The sequence shown here is derived from an EMBL/GenBank/DDBJ whole genome shotgun (WGS) entry which is preliminary data.</text>
</comment>
<evidence type="ECO:0000256" key="1">
    <source>
        <dbReference type="SAM" id="Phobius"/>
    </source>
</evidence>
<dbReference type="SUPFAM" id="SSF55486">
    <property type="entry name" value="Metalloproteases ('zincins'), catalytic domain"/>
    <property type="match status" value="1"/>
</dbReference>
<proteinExistence type="predicted"/>
<dbReference type="PANTHER" id="PTHR11733:SF229">
    <property type="entry name" value="NEPRILYSIN-2-LIKE PROTEIN"/>
    <property type="match status" value="1"/>
</dbReference>
<dbReference type="Proteomes" id="UP001321473">
    <property type="component" value="Unassembled WGS sequence"/>
</dbReference>
<sequence>MATETPALETPVTSPPSVALKTSPNFLPVTAAVIGVAVSTFLLVLLVLAVVGGSKTGPALQNISSFCCPNEALAVLQVVNLSVDPCEDFYAHVCSRADAGTPEHIPPMFRIAIKRKMVQLGSVRTSTSAAGQMLAVIEKRTRGRHRKELPGEDIAEFVTAVAQAAAVGQKMELFHVVRLFAVLSMRYGLQSLVSFSLSKSGTVAKIQRNDGCVLDSAYTDDVGSAADAFNKALHDTVNVAQLRQLHDNLKTTRGANHSKAASRSIASSPFSGLSEHEWAAISRDLIFSLHPNVTEVETREEDRLDEFLAVLLKAPHQITALAYIVICTAYMTRDKLDDTLSTEPVHGMRISCQLLGVCEIEDVFFAQVFSSRNTNNYVRGLFRSIRLNVTDQASAHPVLGGASKQAIARELDKLRLMLPEEIAASDLRVPTVSKTFVANLLAARSYAFDVRKAKVSRKIPTANSLSLPMVMRRGEVIYVPTNVYALLGQKPNKKAALGIPVVGVDMAAEMWSYLLERPWPDESRRNIKTRLECFKQKLLNASHHGDAVRAAAIALGVQSSIDAMMTAEWNTVAIVNDTQTSLGRLVYLTWVYDRCATVPGESRWDINLALQHSPGFAEAFGCAKGSTMTSPNCCLKSC</sequence>
<keyword evidence="3" id="KW-1185">Reference proteome</keyword>
<accession>A0AAQ4EJH8</accession>
<feature type="transmembrane region" description="Helical" evidence="1">
    <location>
        <begin position="26"/>
        <end position="51"/>
    </location>
</feature>
<dbReference type="AlphaFoldDB" id="A0AAQ4EJH8"/>
<dbReference type="InterPro" id="IPR000718">
    <property type="entry name" value="Peptidase_M13"/>
</dbReference>
<keyword evidence="1" id="KW-0472">Membrane</keyword>
<keyword evidence="1" id="KW-0812">Transmembrane</keyword>
<gene>
    <name evidence="2" type="ORF">V5799_010700</name>
</gene>
<dbReference type="GO" id="GO:0004222">
    <property type="term" value="F:metalloendopeptidase activity"/>
    <property type="evidence" value="ECO:0007669"/>
    <property type="project" value="InterPro"/>
</dbReference>
<dbReference type="PROSITE" id="PS51885">
    <property type="entry name" value="NEPRILYSIN"/>
    <property type="match status" value="1"/>
</dbReference>
<keyword evidence="1" id="KW-1133">Transmembrane helix</keyword>
<dbReference type="EMBL" id="JARKHS020015035">
    <property type="protein sequence ID" value="KAK8774768.1"/>
    <property type="molecule type" value="Genomic_DNA"/>
</dbReference>
<evidence type="ECO:0000313" key="2">
    <source>
        <dbReference type="EMBL" id="KAK8774768.1"/>
    </source>
</evidence>
<evidence type="ECO:0000313" key="3">
    <source>
        <dbReference type="Proteomes" id="UP001321473"/>
    </source>
</evidence>
<dbReference type="GO" id="GO:0016485">
    <property type="term" value="P:protein processing"/>
    <property type="evidence" value="ECO:0007669"/>
    <property type="project" value="TreeGrafter"/>
</dbReference>
<reference evidence="2 3" key="1">
    <citation type="journal article" date="2023" name="Arcadia Sci">
        <title>De novo assembly of a long-read Amblyomma americanum tick genome.</title>
        <authorList>
            <person name="Chou S."/>
            <person name="Poskanzer K.E."/>
            <person name="Rollins M."/>
            <person name="Thuy-Boun P.S."/>
        </authorList>
    </citation>
    <scope>NUCLEOTIDE SEQUENCE [LARGE SCALE GENOMIC DNA]</scope>
    <source>
        <strain evidence="2">F_SG_1</strain>
        <tissue evidence="2">Salivary glands</tissue>
    </source>
</reference>
<dbReference type="GO" id="GO:0005886">
    <property type="term" value="C:plasma membrane"/>
    <property type="evidence" value="ECO:0007669"/>
    <property type="project" value="TreeGrafter"/>
</dbReference>
<organism evidence="2 3">
    <name type="scientific">Amblyomma americanum</name>
    <name type="common">Lone star tick</name>
    <dbReference type="NCBI Taxonomy" id="6943"/>
    <lineage>
        <taxon>Eukaryota</taxon>
        <taxon>Metazoa</taxon>
        <taxon>Ecdysozoa</taxon>
        <taxon>Arthropoda</taxon>
        <taxon>Chelicerata</taxon>
        <taxon>Arachnida</taxon>
        <taxon>Acari</taxon>
        <taxon>Parasitiformes</taxon>
        <taxon>Ixodida</taxon>
        <taxon>Ixodoidea</taxon>
        <taxon>Ixodidae</taxon>
        <taxon>Amblyomminae</taxon>
        <taxon>Amblyomma</taxon>
    </lineage>
</organism>
<dbReference type="PANTHER" id="PTHR11733">
    <property type="entry name" value="ZINC METALLOPROTEASE FAMILY M13 NEPRILYSIN-RELATED"/>
    <property type="match status" value="1"/>
</dbReference>